<dbReference type="GeneID" id="36401861"/>
<proteinExistence type="predicted"/>
<dbReference type="RefSeq" id="XP_024585385.1">
    <property type="nucleotide sequence ID" value="XM_024720159.1"/>
</dbReference>
<reference evidence="2" key="1">
    <citation type="submission" date="2014-09" db="EMBL/GenBank/DDBJ databases">
        <authorList>
            <person name="Sharma Rahul"/>
            <person name="Thines Marco"/>
        </authorList>
    </citation>
    <scope>NUCLEOTIDE SEQUENCE [LARGE SCALE GENOMIC DNA]</scope>
</reference>
<organism evidence="1 2">
    <name type="scientific">Plasmopara halstedii</name>
    <name type="common">Downy mildew of sunflower</name>
    <dbReference type="NCBI Taxonomy" id="4781"/>
    <lineage>
        <taxon>Eukaryota</taxon>
        <taxon>Sar</taxon>
        <taxon>Stramenopiles</taxon>
        <taxon>Oomycota</taxon>
        <taxon>Peronosporomycetes</taxon>
        <taxon>Peronosporales</taxon>
        <taxon>Peronosporaceae</taxon>
        <taxon>Plasmopara</taxon>
    </lineage>
</organism>
<evidence type="ECO:0000313" key="2">
    <source>
        <dbReference type="Proteomes" id="UP000054928"/>
    </source>
</evidence>
<keyword evidence="2" id="KW-1185">Reference proteome</keyword>
<evidence type="ECO:0000313" key="1">
    <source>
        <dbReference type="EMBL" id="CEG49016.1"/>
    </source>
</evidence>
<dbReference type="AlphaFoldDB" id="A0A0P1B5Q1"/>
<protein>
    <submittedName>
        <fullName evidence="1">Uncharacterized protein</fullName>
    </submittedName>
</protein>
<dbReference type="Proteomes" id="UP000054928">
    <property type="component" value="Unassembled WGS sequence"/>
</dbReference>
<dbReference type="EMBL" id="CCYD01003042">
    <property type="protein sequence ID" value="CEG49016.1"/>
    <property type="molecule type" value="Genomic_DNA"/>
</dbReference>
<name>A0A0P1B5Q1_PLAHL</name>
<sequence length="68" mass="7903">MFLPFKNLTSRQSAGYVVLCVAFGLGIKYMDDTSPQRDTFKTISDGLIWSDFEKQKDDKKRSEEYEVK</sequence>
<dbReference type="OrthoDB" id="68698at2759"/>
<accession>A0A0P1B5Q1</accession>
<dbReference type="OMA" id="MDDHMPE"/>